<proteinExistence type="predicted"/>
<gene>
    <name evidence="1" type="ORF">GCM10009802_08200</name>
</gene>
<evidence type="ECO:0000313" key="2">
    <source>
        <dbReference type="Proteomes" id="UP001500443"/>
    </source>
</evidence>
<dbReference type="Proteomes" id="UP001500443">
    <property type="component" value="Unassembled WGS sequence"/>
</dbReference>
<comment type="caution">
    <text evidence="1">The sequence shown here is derived from an EMBL/GenBank/DDBJ whole genome shotgun (WGS) entry which is preliminary data.</text>
</comment>
<name>A0ABN2XIA4_9ACTN</name>
<dbReference type="EMBL" id="BAAAPF010000010">
    <property type="protein sequence ID" value="GAA2110868.1"/>
    <property type="molecule type" value="Genomic_DNA"/>
</dbReference>
<organism evidence="1 2">
    <name type="scientific">Streptomyces synnematoformans</name>
    <dbReference type="NCBI Taxonomy" id="415721"/>
    <lineage>
        <taxon>Bacteria</taxon>
        <taxon>Bacillati</taxon>
        <taxon>Actinomycetota</taxon>
        <taxon>Actinomycetes</taxon>
        <taxon>Kitasatosporales</taxon>
        <taxon>Streptomycetaceae</taxon>
        <taxon>Streptomyces</taxon>
    </lineage>
</organism>
<reference evidence="1 2" key="1">
    <citation type="journal article" date="2019" name="Int. J. Syst. Evol. Microbiol.">
        <title>The Global Catalogue of Microorganisms (GCM) 10K type strain sequencing project: providing services to taxonomists for standard genome sequencing and annotation.</title>
        <authorList>
            <consortium name="The Broad Institute Genomics Platform"/>
            <consortium name="The Broad Institute Genome Sequencing Center for Infectious Disease"/>
            <person name="Wu L."/>
            <person name="Ma J."/>
        </authorList>
    </citation>
    <scope>NUCLEOTIDE SEQUENCE [LARGE SCALE GENOMIC DNA]</scope>
    <source>
        <strain evidence="1 2">JCM 15481</strain>
    </source>
</reference>
<accession>A0ABN2XIA4</accession>
<evidence type="ECO:0000313" key="1">
    <source>
        <dbReference type="EMBL" id="GAA2110868.1"/>
    </source>
</evidence>
<sequence length="125" mass="14072">MAWFVGTALALAVLAALLAPRLLRLEQERRQRRANEHYRKQLQAAADHAISTAVRAQLAEPVTDLHISIPLRVSVGDVVARAMEDFALQVPRDQAAAMLRHRLEFRGHTGWPDLITDAFDDEKEK</sequence>
<keyword evidence="2" id="KW-1185">Reference proteome</keyword>
<protein>
    <submittedName>
        <fullName evidence="1">Uncharacterized protein</fullName>
    </submittedName>
</protein>
<dbReference type="RefSeq" id="WP_344287951.1">
    <property type="nucleotide sequence ID" value="NZ_BAAAPF010000010.1"/>
</dbReference>